<sequence>MTISDKNDRMTIIIPKTLKNKLKELAASENRSMGNLVVKIVEDYVDNYSKNK</sequence>
<gene>
    <name evidence="2" type="ORF">BSONL12_21469</name>
</gene>
<evidence type="ECO:0000313" key="2">
    <source>
        <dbReference type="EMBL" id="EME72518.1"/>
    </source>
</evidence>
<proteinExistence type="predicted"/>
<protein>
    <recommendedName>
        <fullName evidence="1">CopG-like ribbon-helix-helix domain-containing protein</fullName>
    </recommendedName>
</protein>
<dbReference type="InterPro" id="IPR012869">
    <property type="entry name" value="RHH_5"/>
</dbReference>
<dbReference type="Proteomes" id="UP000011907">
    <property type="component" value="Unassembled WGS sequence"/>
</dbReference>
<reference evidence="2 3" key="1">
    <citation type="journal article" date="2013" name="Genome Announc.">
        <title>Draft Whole-Genome Sequence of Bacillus sonorensis Strain L12, a Source of Nonribosomal Lipopeptides.</title>
        <authorList>
            <person name="Adimpong D.B."/>
            <person name="Sorensen K.I."/>
            <person name="Nielsen D.S."/>
            <person name="Thorsen L."/>
            <person name="Rasmussen T.B."/>
            <person name="Derkx P.M."/>
            <person name="Jespersen L."/>
        </authorList>
    </citation>
    <scope>NUCLEOTIDE SEQUENCE [LARGE SCALE GENOMIC DNA]</scope>
    <source>
        <strain evidence="2 3">L12</strain>
    </source>
</reference>
<dbReference type="RefSeq" id="WP_006640216.1">
    <property type="nucleotide sequence ID" value="NZ_AOFM01000015.1"/>
</dbReference>
<accession>M5NZD6</accession>
<dbReference type="STRING" id="1274524.BSONL12_21469"/>
<comment type="caution">
    <text evidence="2">The sequence shown here is derived from an EMBL/GenBank/DDBJ whole genome shotgun (WGS) entry which is preliminary data.</text>
</comment>
<dbReference type="Pfam" id="PF07878">
    <property type="entry name" value="RHH_5"/>
    <property type="match status" value="1"/>
</dbReference>
<dbReference type="GO" id="GO:0006355">
    <property type="term" value="P:regulation of DNA-templated transcription"/>
    <property type="evidence" value="ECO:0007669"/>
    <property type="project" value="InterPro"/>
</dbReference>
<feature type="domain" description="CopG-like ribbon-helix-helix" evidence="1">
    <location>
        <begin position="8"/>
        <end position="46"/>
    </location>
</feature>
<dbReference type="EMBL" id="AOFM01000015">
    <property type="protein sequence ID" value="EME72518.1"/>
    <property type="molecule type" value="Genomic_DNA"/>
</dbReference>
<dbReference type="AlphaFoldDB" id="M5NZD6"/>
<organism evidence="2 3">
    <name type="scientific">Bacillus sonorensis L12</name>
    <dbReference type="NCBI Taxonomy" id="1274524"/>
    <lineage>
        <taxon>Bacteria</taxon>
        <taxon>Bacillati</taxon>
        <taxon>Bacillota</taxon>
        <taxon>Bacilli</taxon>
        <taxon>Bacillales</taxon>
        <taxon>Bacillaceae</taxon>
        <taxon>Bacillus</taxon>
    </lineage>
</organism>
<evidence type="ECO:0000259" key="1">
    <source>
        <dbReference type="Pfam" id="PF07878"/>
    </source>
</evidence>
<dbReference type="PATRIC" id="fig|1274524.3.peg.4631"/>
<dbReference type="InterPro" id="IPR010985">
    <property type="entry name" value="Ribbon_hlx_hlx"/>
</dbReference>
<evidence type="ECO:0000313" key="3">
    <source>
        <dbReference type="Proteomes" id="UP000011907"/>
    </source>
</evidence>
<name>M5NZD6_9BACI</name>
<dbReference type="Gene3D" id="1.10.1220.10">
    <property type="entry name" value="Met repressor-like"/>
    <property type="match status" value="1"/>
</dbReference>
<dbReference type="InterPro" id="IPR013321">
    <property type="entry name" value="Arc_rbn_hlx_hlx"/>
</dbReference>
<dbReference type="SUPFAM" id="SSF47598">
    <property type="entry name" value="Ribbon-helix-helix"/>
    <property type="match status" value="1"/>
</dbReference>